<dbReference type="EMBL" id="BMPP01000010">
    <property type="protein sequence ID" value="GGK30110.1"/>
    <property type="molecule type" value="Genomic_DNA"/>
</dbReference>
<organism evidence="2 3">
    <name type="scientific">Deinococcus malanensis</name>
    <dbReference type="NCBI Taxonomy" id="1706855"/>
    <lineage>
        <taxon>Bacteria</taxon>
        <taxon>Thermotogati</taxon>
        <taxon>Deinococcota</taxon>
        <taxon>Deinococci</taxon>
        <taxon>Deinococcales</taxon>
        <taxon>Deinococcaceae</taxon>
        <taxon>Deinococcus</taxon>
    </lineage>
</organism>
<feature type="region of interest" description="Disordered" evidence="1">
    <location>
        <begin position="87"/>
        <end position="106"/>
    </location>
</feature>
<feature type="compositionally biased region" description="Polar residues" evidence="1">
    <location>
        <begin position="9"/>
        <end position="25"/>
    </location>
</feature>
<accession>A0ABQ2EZP9</accession>
<evidence type="ECO:0000256" key="1">
    <source>
        <dbReference type="SAM" id="MobiDB-lite"/>
    </source>
</evidence>
<comment type="caution">
    <text evidence="2">The sequence shown here is derived from an EMBL/GenBank/DDBJ whole genome shotgun (WGS) entry which is preliminary data.</text>
</comment>
<evidence type="ECO:0008006" key="4">
    <source>
        <dbReference type="Google" id="ProtNLM"/>
    </source>
</evidence>
<dbReference type="RefSeq" id="WP_189009041.1">
    <property type="nucleotide sequence ID" value="NZ_BMPP01000010.1"/>
</dbReference>
<dbReference type="Proteomes" id="UP000647587">
    <property type="component" value="Unassembled WGS sequence"/>
</dbReference>
<reference evidence="3" key="1">
    <citation type="journal article" date="2019" name="Int. J. Syst. Evol. Microbiol.">
        <title>The Global Catalogue of Microorganisms (GCM) 10K type strain sequencing project: providing services to taxonomists for standard genome sequencing and annotation.</title>
        <authorList>
            <consortium name="The Broad Institute Genomics Platform"/>
            <consortium name="The Broad Institute Genome Sequencing Center for Infectious Disease"/>
            <person name="Wu L."/>
            <person name="Ma J."/>
        </authorList>
    </citation>
    <scope>NUCLEOTIDE SEQUENCE [LARGE SCALE GENOMIC DNA]</scope>
    <source>
        <strain evidence="3">JCM 30331</strain>
    </source>
</reference>
<sequence>MTDEHTRTDQPASTFQDQQTRTPEQSAPDVEEAVDESGASAGGGALSGSASQPGLHGVEDELAEAGQPARTPALDPDADGELAARLVDTDGDGTADDAVVNAPEAP</sequence>
<proteinExistence type="predicted"/>
<keyword evidence="3" id="KW-1185">Reference proteome</keyword>
<protein>
    <recommendedName>
        <fullName evidence="4">Calcium-binding protein</fullName>
    </recommendedName>
</protein>
<name>A0ABQ2EZP9_9DEIO</name>
<evidence type="ECO:0000313" key="2">
    <source>
        <dbReference type="EMBL" id="GGK30110.1"/>
    </source>
</evidence>
<gene>
    <name evidence="2" type="ORF">GCM10008955_24830</name>
</gene>
<feature type="region of interest" description="Disordered" evidence="1">
    <location>
        <begin position="1"/>
        <end position="79"/>
    </location>
</feature>
<evidence type="ECO:0000313" key="3">
    <source>
        <dbReference type="Proteomes" id="UP000647587"/>
    </source>
</evidence>